<keyword evidence="4" id="KW-1185">Reference proteome</keyword>
<evidence type="ECO:0000313" key="3">
    <source>
        <dbReference type="EMBL" id="THU86075.1"/>
    </source>
</evidence>
<dbReference type="EMBL" id="ML179514">
    <property type="protein sequence ID" value="THU86075.1"/>
    <property type="molecule type" value="Genomic_DNA"/>
</dbReference>
<accession>A0A4V4HD71</accession>
<feature type="region of interest" description="Disordered" evidence="1">
    <location>
        <begin position="1"/>
        <end position="72"/>
    </location>
</feature>
<protein>
    <recommendedName>
        <fullName evidence="2">DUF6532 domain-containing protein</fullName>
    </recommendedName>
</protein>
<feature type="compositionally biased region" description="Acidic residues" evidence="1">
    <location>
        <begin position="99"/>
        <end position="113"/>
    </location>
</feature>
<feature type="compositionally biased region" description="Polar residues" evidence="1">
    <location>
        <begin position="151"/>
        <end position="170"/>
    </location>
</feature>
<feature type="compositionally biased region" description="Pro residues" evidence="1">
    <location>
        <begin position="188"/>
        <end position="202"/>
    </location>
</feature>
<feature type="domain" description="DUF6532" evidence="2">
    <location>
        <begin position="257"/>
        <end position="455"/>
    </location>
</feature>
<evidence type="ECO:0000313" key="4">
    <source>
        <dbReference type="Proteomes" id="UP000297245"/>
    </source>
</evidence>
<feature type="compositionally biased region" description="Basic and acidic residues" evidence="1">
    <location>
        <begin position="32"/>
        <end position="46"/>
    </location>
</feature>
<dbReference type="InterPro" id="IPR045341">
    <property type="entry name" value="DUF6532"/>
</dbReference>
<feature type="region of interest" description="Disordered" evidence="1">
    <location>
        <begin position="498"/>
        <end position="537"/>
    </location>
</feature>
<gene>
    <name evidence="3" type="ORF">K435DRAFT_868637</name>
</gene>
<evidence type="ECO:0000259" key="2">
    <source>
        <dbReference type="Pfam" id="PF20149"/>
    </source>
</evidence>
<feature type="compositionally biased region" description="Acidic residues" evidence="1">
    <location>
        <begin position="508"/>
        <end position="519"/>
    </location>
</feature>
<reference evidence="3 4" key="1">
    <citation type="journal article" date="2019" name="Nat. Ecol. Evol.">
        <title>Megaphylogeny resolves global patterns of mushroom evolution.</title>
        <authorList>
            <person name="Varga T."/>
            <person name="Krizsan K."/>
            <person name="Foldi C."/>
            <person name="Dima B."/>
            <person name="Sanchez-Garcia M."/>
            <person name="Sanchez-Ramirez S."/>
            <person name="Szollosi G.J."/>
            <person name="Szarkandi J.G."/>
            <person name="Papp V."/>
            <person name="Albert L."/>
            <person name="Andreopoulos W."/>
            <person name="Angelini C."/>
            <person name="Antonin V."/>
            <person name="Barry K.W."/>
            <person name="Bougher N.L."/>
            <person name="Buchanan P."/>
            <person name="Buyck B."/>
            <person name="Bense V."/>
            <person name="Catcheside P."/>
            <person name="Chovatia M."/>
            <person name="Cooper J."/>
            <person name="Damon W."/>
            <person name="Desjardin D."/>
            <person name="Finy P."/>
            <person name="Geml J."/>
            <person name="Haridas S."/>
            <person name="Hughes K."/>
            <person name="Justo A."/>
            <person name="Karasinski D."/>
            <person name="Kautmanova I."/>
            <person name="Kiss B."/>
            <person name="Kocsube S."/>
            <person name="Kotiranta H."/>
            <person name="LaButti K.M."/>
            <person name="Lechner B.E."/>
            <person name="Liimatainen K."/>
            <person name="Lipzen A."/>
            <person name="Lukacs Z."/>
            <person name="Mihaltcheva S."/>
            <person name="Morgado L.N."/>
            <person name="Niskanen T."/>
            <person name="Noordeloos M.E."/>
            <person name="Ohm R.A."/>
            <person name="Ortiz-Santana B."/>
            <person name="Ovrebo C."/>
            <person name="Racz N."/>
            <person name="Riley R."/>
            <person name="Savchenko A."/>
            <person name="Shiryaev A."/>
            <person name="Soop K."/>
            <person name="Spirin V."/>
            <person name="Szebenyi C."/>
            <person name="Tomsovsky M."/>
            <person name="Tulloss R.E."/>
            <person name="Uehling J."/>
            <person name="Grigoriev I.V."/>
            <person name="Vagvolgyi C."/>
            <person name="Papp T."/>
            <person name="Martin F.M."/>
            <person name="Miettinen O."/>
            <person name="Hibbett D.S."/>
            <person name="Nagy L.G."/>
        </authorList>
    </citation>
    <scope>NUCLEOTIDE SEQUENCE [LARGE SCALE GENOMIC DNA]</scope>
    <source>
        <strain evidence="3 4">CBS 962.96</strain>
    </source>
</reference>
<dbReference type="AlphaFoldDB" id="A0A4V4HD71"/>
<dbReference type="Proteomes" id="UP000297245">
    <property type="component" value="Unassembled WGS sequence"/>
</dbReference>
<feature type="compositionally biased region" description="Polar residues" evidence="1">
    <location>
        <begin position="7"/>
        <end position="23"/>
    </location>
</feature>
<feature type="region of interest" description="Disordered" evidence="1">
    <location>
        <begin position="149"/>
        <end position="248"/>
    </location>
</feature>
<dbReference type="Pfam" id="PF20149">
    <property type="entry name" value="DUF6532"/>
    <property type="match status" value="1"/>
</dbReference>
<feature type="compositionally biased region" description="Polar residues" evidence="1">
    <location>
        <begin position="527"/>
        <end position="537"/>
    </location>
</feature>
<feature type="region of interest" description="Disordered" evidence="1">
    <location>
        <begin position="85"/>
        <end position="122"/>
    </location>
</feature>
<evidence type="ECO:0000256" key="1">
    <source>
        <dbReference type="SAM" id="MobiDB-lite"/>
    </source>
</evidence>
<feature type="compositionally biased region" description="Polar residues" evidence="1">
    <location>
        <begin position="221"/>
        <end position="234"/>
    </location>
</feature>
<organism evidence="3 4">
    <name type="scientific">Dendrothele bispora (strain CBS 962.96)</name>
    <dbReference type="NCBI Taxonomy" id="1314807"/>
    <lineage>
        <taxon>Eukaryota</taxon>
        <taxon>Fungi</taxon>
        <taxon>Dikarya</taxon>
        <taxon>Basidiomycota</taxon>
        <taxon>Agaricomycotina</taxon>
        <taxon>Agaricomycetes</taxon>
        <taxon>Agaricomycetidae</taxon>
        <taxon>Agaricales</taxon>
        <taxon>Agaricales incertae sedis</taxon>
        <taxon>Dendrothele</taxon>
    </lineage>
</organism>
<dbReference type="OrthoDB" id="3268768at2759"/>
<name>A0A4V4HD71_DENBC</name>
<sequence>MAKRKNTGISNQVGTNYEENQPSGPSPKRGRTINEDVHNETDDNISHRPVRQSTAMKQKQQQQAQHRNHVEKLARLEKQALALKQKLKVSQVNDKSSGEEEDGSDDDMAESEEETGHGACFIPSSMITAMPTVKGPAPPRIDFAQIHRRQNPATSKTPRNAFLSQTSGSASEDESLPTRIPIQRSSPIPMPPETSAPAPDSPPRLSRNMPSHQAPEAARITGSSAPPAQLSFSDNYRPGGKPKASDYDSEGEAILLRAASYYESKIIGVQPFPSRSTQVGWANKAFLDACRVAKKNFECNERINTLIRSRGSRARGDTLSHVLAAVNTTYGFRSFTNKKDREHNLSLYNRLMEGDIAFAHKDVDTCERFGENAIFQHILRAVCFNNGSQSCGIVFAKFFNPVSLQTIAFFMTQIKYVLQQYKTGVHIKPPKGSEGFTEVGNNKIYEDYLKIVNVWSECEEKVVLGIRKKMYTKARERSGIDPPKDKLKITPAVRLRMMSQLTGRTGETDSEEEPESDDEQLNRQDNEQQTSANGNTD</sequence>
<proteinExistence type="predicted"/>